<evidence type="ECO:0000313" key="1">
    <source>
        <dbReference type="EMBL" id="MBW7474000.1"/>
    </source>
</evidence>
<keyword evidence="2" id="KW-1185">Reference proteome</keyword>
<protein>
    <recommendedName>
        <fullName evidence="3">DUF4340 domain-containing protein</fullName>
    </recommendedName>
</protein>
<dbReference type="Proteomes" id="UP000812277">
    <property type="component" value="Unassembled WGS sequence"/>
</dbReference>
<evidence type="ECO:0008006" key="3">
    <source>
        <dbReference type="Google" id="ProtNLM"/>
    </source>
</evidence>
<reference evidence="1 2" key="1">
    <citation type="submission" date="2021-07" db="EMBL/GenBank/DDBJ databases">
        <title>Paenibacillus radiodurans sp. nov., isolated from the southeastern edge of Tengger Desert.</title>
        <authorList>
            <person name="Zhang G."/>
        </authorList>
    </citation>
    <scope>NUCLEOTIDE SEQUENCE [LARGE SCALE GENOMIC DNA]</scope>
    <source>
        <strain evidence="1 2">DT7-4</strain>
    </source>
</reference>
<proteinExistence type="predicted"/>
<dbReference type="EMBL" id="JAHZIJ010000002">
    <property type="protein sequence ID" value="MBW7474000.1"/>
    <property type="molecule type" value="Genomic_DNA"/>
</dbReference>
<accession>A0ABS7D282</accession>
<organism evidence="1 2">
    <name type="scientific">Paenibacillus oenotherae</name>
    <dbReference type="NCBI Taxonomy" id="1435645"/>
    <lineage>
        <taxon>Bacteria</taxon>
        <taxon>Bacillati</taxon>
        <taxon>Bacillota</taxon>
        <taxon>Bacilli</taxon>
        <taxon>Bacillales</taxon>
        <taxon>Paenibacillaceae</taxon>
        <taxon>Paenibacillus</taxon>
    </lineage>
</organism>
<comment type="caution">
    <text evidence="1">The sequence shown here is derived from an EMBL/GenBank/DDBJ whole genome shotgun (WGS) entry which is preliminary data.</text>
</comment>
<name>A0ABS7D282_9BACL</name>
<dbReference type="RefSeq" id="WP_219871253.1">
    <property type="nucleotide sequence ID" value="NZ_JAHZIJ010000002.1"/>
</dbReference>
<sequence>MLTILLLCSAAYPDPDNMTLTVRSSPASVYQTMHAIDSSILSLPTEFITLAHAPYLTDIYVTLRTGSQLEHYRLERSGNLWDERSSRRLVLHKAAAAKLLQKASMLRRQHFGKIIDWEEAQRIITRKAVFSIKDLESGLTFRVQRRAGSAHADVQPLTKEDTKIMKQIFKGKWSWDRKAVLAGSNNNWIAASMNGMPHGGDGIPDNDFSGHFCVHFLNSTTHRSDEPDPDHQLMVLKAGGNLRAYFNAASPHTLVQNLVGAVNLHDDELIRLILEGTPRDTEAQLLRAFSSIDSIRMIKTRETEYSDDTLFSSVAMKAMLRYKDRKKQRIELRFMLDRQFVHSPWRIQDLVVINGTKETPIEKYSE</sequence>
<evidence type="ECO:0000313" key="2">
    <source>
        <dbReference type="Proteomes" id="UP000812277"/>
    </source>
</evidence>
<gene>
    <name evidence="1" type="ORF">K0T92_04540</name>
</gene>